<sequence>MQPSQILQITVDYPHPTTNTLTTPESISTTFPSPSTFSTTSSTSNKQLISPSPTLATQKVLPKYIVLFSTNVKWLFLVILSPPLFALFIAFLIGFTIDYGDLVNYEWICGKAFLPSISRIINLPKERLCWNLGALGHLSLRPFLIYFHFKSCFNNAKSQNSIILFLTSIIMVISGFSELLFTAVLTVVGEREDGNLHMLFFIAFISSCIIYFTTVTLSTRLQKNYNLNKNAQKCFKIRLGLLLATIILVPTIGTFFTLYWNYCIKFAYNAFALFEYITVLTIFGFHSVIIFELKNMEISFICPQKKIQ</sequence>
<evidence type="ECO:0000313" key="2">
    <source>
        <dbReference type="WBParaSite" id="PS1159_v2.g6622.t1"/>
    </source>
</evidence>
<organism evidence="1 2">
    <name type="scientific">Panagrolaimus sp. PS1159</name>
    <dbReference type="NCBI Taxonomy" id="55785"/>
    <lineage>
        <taxon>Eukaryota</taxon>
        <taxon>Metazoa</taxon>
        <taxon>Ecdysozoa</taxon>
        <taxon>Nematoda</taxon>
        <taxon>Chromadorea</taxon>
        <taxon>Rhabditida</taxon>
        <taxon>Tylenchina</taxon>
        <taxon>Panagrolaimomorpha</taxon>
        <taxon>Panagrolaimoidea</taxon>
        <taxon>Panagrolaimidae</taxon>
        <taxon>Panagrolaimus</taxon>
    </lineage>
</organism>
<proteinExistence type="predicted"/>
<dbReference type="WBParaSite" id="PS1159_v2.g6622.t1">
    <property type="protein sequence ID" value="PS1159_v2.g6622.t1"/>
    <property type="gene ID" value="PS1159_v2.g6622"/>
</dbReference>
<reference evidence="2" key="1">
    <citation type="submission" date="2022-11" db="UniProtKB">
        <authorList>
            <consortium name="WormBaseParasite"/>
        </authorList>
    </citation>
    <scope>IDENTIFICATION</scope>
</reference>
<dbReference type="Proteomes" id="UP000887580">
    <property type="component" value="Unplaced"/>
</dbReference>
<evidence type="ECO:0000313" key="1">
    <source>
        <dbReference type="Proteomes" id="UP000887580"/>
    </source>
</evidence>
<accession>A0AC35GMJ0</accession>
<protein>
    <submittedName>
        <fullName evidence="2">Post-GPI attachment to proteins factor 2</fullName>
    </submittedName>
</protein>
<name>A0AC35GMJ0_9BILA</name>